<accession>A0A6L2P807</accession>
<feature type="compositionally biased region" description="Basic and acidic residues" evidence="1">
    <location>
        <begin position="29"/>
        <end position="50"/>
    </location>
</feature>
<dbReference type="AlphaFoldDB" id="A0A6L2P807"/>
<dbReference type="EMBL" id="BKCJ010010749">
    <property type="protein sequence ID" value="GEU92974.1"/>
    <property type="molecule type" value="Genomic_DNA"/>
</dbReference>
<evidence type="ECO:0000256" key="1">
    <source>
        <dbReference type="SAM" id="MobiDB-lite"/>
    </source>
</evidence>
<feature type="region of interest" description="Disordered" evidence="1">
    <location>
        <begin position="29"/>
        <end position="53"/>
    </location>
</feature>
<name>A0A6L2P807_TANCI</name>
<reference evidence="2" key="1">
    <citation type="journal article" date="2019" name="Sci. Rep.">
        <title>Draft genome of Tanacetum cinerariifolium, the natural source of mosquito coil.</title>
        <authorList>
            <person name="Yamashiro T."/>
            <person name="Shiraishi A."/>
            <person name="Satake H."/>
            <person name="Nakayama K."/>
        </authorList>
    </citation>
    <scope>NUCLEOTIDE SEQUENCE</scope>
</reference>
<evidence type="ECO:0008006" key="3">
    <source>
        <dbReference type="Google" id="ProtNLM"/>
    </source>
</evidence>
<protein>
    <recommendedName>
        <fullName evidence="3">CCHC-type domain-containing protein</fullName>
    </recommendedName>
</protein>
<gene>
    <name evidence="2" type="ORF">Tci_064952</name>
</gene>
<sequence>MDIYIDENCWLLYGMLTDDAIRNGSLKKNIEKKGNGGELSRNENVKDNNKRSKTGRAIATITNPVRKEYTGTTPKCTNCSFHHNPKMPCRACFNCGGTDHYKGACPRLNRAPRPGGNYQNQPMAIEGGQGHENNVNQACGEAFMMGAEEARQEPNIVG</sequence>
<evidence type="ECO:0000313" key="2">
    <source>
        <dbReference type="EMBL" id="GEU92974.1"/>
    </source>
</evidence>
<organism evidence="2">
    <name type="scientific">Tanacetum cinerariifolium</name>
    <name type="common">Dalmatian daisy</name>
    <name type="synonym">Chrysanthemum cinerariifolium</name>
    <dbReference type="NCBI Taxonomy" id="118510"/>
    <lineage>
        <taxon>Eukaryota</taxon>
        <taxon>Viridiplantae</taxon>
        <taxon>Streptophyta</taxon>
        <taxon>Embryophyta</taxon>
        <taxon>Tracheophyta</taxon>
        <taxon>Spermatophyta</taxon>
        <taxon>Magnoliopsida</taxon>
        <taxon>eudicotyledons</taxon>
        <taxon>Gunneridae</taxon>
        <taxon>Pentapetalae</taxon>
        <taxon>asterids</taxon>
        <taxon>campanulids</taxon>
        <taxon>Asterales</taxon>
        <taxon>Asteraceae</taxon>
        <taxon>Asteroideae</taxon>
        <taxon>Anthemideae</taxon>
        <taxon>Anthemidinae</taxon>
        <taxon>Tanacetum</taxon>
    </lineage>
</organism>
<proteinExistence type="predicted"/>
<comment type="caution">
    <text evidence="2">The sequence shown here is derived from an EMBL/GenBank/DDBJ whole genome shotgun (WGS) entry which is preliminary data.</text>
</comment>